<comment type="caution">
    <text evidence="1">The sequence shown here is derived from an EMBL/GenBank/DDBJ whole genome shotgun (WGS) entry which is preliminary data.</text>
</comment>
<keyword evidence="2" id="KW-1185">Reference proteome</keyword>
<dbReference type="EMBL" id="JAVRJZ010000626">
    <property type="protein sequence ID" value="KAK2702201.1"/>
    <property type="molecule type" value="Genomic_DNA"/>
</dbReference>
<gene>
    <name evidence="1" type="ORF">QYM36_019187</name>
</gene>
<dbReference type="Gene3D" id="3.90.228.10">
    <property type="match status" value="1"/>
</dbReference>
<evidence type="ECO:0000313" key="1">
    <source>
        <dbReference type="EMBL" id="KAK2702201.1"/>
    </source>
</evidence>
<accession>A0AA88H7N4</accession>
<organism evidence="1 2">
    <name type="scientific">Artemia franciscana</name>
    <name type="common">Brine shrimp</name>
    <name type="synonym">Artemia sanfranciscana</name>
    <dbReference type="NCBI Taxonomy" id="6661"/>
    <lineage>
        <taxon>Eukaryota</taxon>
        <taxon>Metazoa</taxon>
        <taxon>Ecdysozoa</taxon>
        <taxon>Arthropoda</taxon>
        <taxon>Crustacea</taxon>
        <taxon>Branchiopoda</taxon>
        <taxon>Anostraca</taxon>
        <taxon>Artemiidae</taxon>
        <taxon>Artemia</taxon>
    </lineage>
</organism>
<name>A0AA88H7N4_ARTSF</name>
<dbReference type="AlphaFoldDB" id="A0AA88H7N4"/>
<dbReference type="SUPFAM" id="SSF56399">
    <property type="entry name" value="ADP-ribosylation"/>
    <property type="match status" value="1"/>
</dbReference>
<dbReference type="Proteomes" id="UP001187531">
    <property type="component" value="Unassembled WGS sequence"/>
</dbReference>
<reference evidence="1" key="1">
    <citation type="submission" date="2023-07" db="EMBL/GenBank/DDBJ databases">
        <title>Chromosome-level genome assembly of Artemia franciscana.</title>
        <authorList>
            <person name="Jo E."/>
        </authorList>
    </citation>
    <scope>NUCLEOTIDE SEQUENCE</scope>
    <source>
        <tissue evidence="1">Whole body</tissue>
    </source>
</reference>
<sequence length="216" mass="25023">MLKCVIKLYTMAFDYLGMTAKFHVWLEHKNYRRVLFDEFMIYDPRQADPRYVINYKVAKLSISVASTVATTFQKYEILPSRSFDPSDELKYHFRVPDSQFRRFCKTRVNVVKVTYVVNPLLESEFVETLKKFREKYGNEVKEAVPILEFHGTSIASNIDSILKSNFQSYDIKVTAYGYENYFSDFPETSLGYAGGVKALVLCMILPGKIAGCKQSR</sequence>
<proteinExistence type="predicted"/>
<evidence type="ECO:0000313" key="2">
    <source>
        <dbReference type="Proteomes" id="UP001187531"/>
    </source>
</evidence>
<protein>
    <submittedName>
        <fullName evidence="1">Uncharacterized protein</fullName>
    </submittedName>
</protein>